<dbReference type="PATRIC" id="fig|1492738.3.peg.488"/>
<evidence type="ECO:0000256" key="1">
    <source>
        <dbReference type="ARBA" id="ARBA00000085"/>
    </source>
</evidence>
<dbReference type="SMART" id="SM00091">
    <property type="entry name" value="PAS"/>
    <property type="match status" value="1"/>
</dbReference>
<evidence type="ECO:0000259" key="6">
    <source>
        <dbReference type="PROSITE" id="PS50109"/>
    </source>
</evidence>
<feature type="domain" description="Histidine kinase" evidence="6">
    <location>
        <begin position="150"/>
        <end position="362"/>
    </location>
</feature>
<dbReference type="Proteomes" id="UP000027064">
    <property type="component" value="Unassembled WGS sequence"/>
</dbReference>
<dbReference type="InterPro" id="IPR005467">
    <property type="entry name" value="His_kinase_dom"/>
</dbReference>
<dbReference type="SUPFAM" id="SSF55874">
    <property type="entry name" value="ATPase domain of HSP90 chaperone/DNA topoisomerase II/histidine kinase"/>
    <property type="match status" value="1"/>
</dbReference>
<dbReference type="AlphaFoldDB" id="A0A066WZX8"/>
<accession>A0A066WZX8</accession>
<comment type="caution">
    <text evidence="8">The sequence shown here is derived from an EMBL/GenBank/DDBJ whole genome shotgun (WGS) entry which is preliminary data.</text>
</comment>
<dbReference type="SUPFAM" id="SSF55785">
    <property type="entry name" value="PYP-like sensor domain (PAS domain)"/>
    <property type="match status" value="1"/>
</dbReference>
<feature type="domain" description="PAS" evidence="7">
    <location>
        <begin position="11"/>
        <end position="81"/>
    </location>
</feature>
<dbReference type="InterPro" id="IPR013655">
    <property type="entry name" value="PAS_fold_3"/>
</dbReference>
<dbReference type="InterPro" id="IPR000014">
    <property type="entry name" value="PAS"/>
</dbReference>
<reference evidence="8 9" key="1">
    <citation type="submission" date="2014-05" db="EMBL/GenBank/DDBJ databases">
        <title>Genome Sequence of Flavobacterium sp. EM1321.</title>
        <authorList>
            <person name="Shin S.-K."/>
            <person name="Yi H."/>
        </authorList>
    </citation>
    <scope>NUCLEOTIDE SEQUENCE [LARGE SCALE GENOMIC DNA]</scope>
    <source>
        <strain evidence="8 9">EM1321</strain>
    </source>
</reference>
<evidence type="ECO:0000256" key="4">
    <source>
        <dbReference type="ARBA" id="ARBA00022679"/>
    </source>
</evidence>
<dbReference type="CDD" id="cd00082">
    <property type="entry name" value="HisKA"/>
    <property type="match status" value="1"/>
</dbReference>
<dbReference type="PROSITE" id="PS50109">
    <property type="entry name" value="HIS_KIN"/>
    <property type="match status" value="1"/>
</dbReference>
<dbReference type="EMBL" id="JNCA01000003">
    <property type="protein sequence ID" value="KDN56474.1"/>
    <property type="molecule type" value="Genomic_DNA"/>
</dbReference>
<dbReference type="InterPro" id="IPR003661">
    <property type="entry name" value="HisK_dim/P_dom"/>
</dbReference>
<evidence type="ECO:0000313" key="9">
    <source>
        <dbReference type="Proteomes" id="UP000027064"/>
    </source>
</evidence>
<evidence type="ECO:0000256" key="5">
    <source>
        <dbReference type="ARBA" id="ARBA00022777"/>
    </source>
</evidence>
<dbReference type="CDD" id="cd00130">
    <property type="entry name" value="PAS"/>
    <property type="match status" value="1"/>
</dbReference>
<evidence type="ECO:0000259" key="7">
    <source>
        <dbReference type="PROSITE" id="PS50112"/>
    </source>
</evidence>
<dbReference type="PANTHER" id="PTHR43304">
    <property type="entry name" value="PHYTOCHROME-LIKE PROTEIN CPH1"/>
    <property type="match status" value="1"/>
</dbReference>
<dbReference type="SMART" id="SM00387">
    <property type="entry name" value="HATPase_c"/>
    <property type="match status" value="1"/>
</dbReference>
<evidence type="ECO:0000256" key="2">
    <source>
        <dbReference type="ARBA" id="ARBA00012438"/>
    </source>
</evidence>
<dbReference type="Pfam" id="PF08447">
    <property type="entry name" value="PAS_3"/>
    <property type="match status" value="1"/>
</dbReference>
<keyword evidence="9" id="KW-1185">Reference proteome</keyword>
<proteinExistence type="predicted"/>
<dbReference type="RefSeq" id="WP_035657362.1">
    <property type="nucleotide sequence ID" value="NZ_JNCA01000003.1"/>
</dbReference>
<dbReference type="Pfam" id="PF02518">
    <property type="entry name" value="HATPase_c"/>
    <property type="match status" value="1"/>
</dbReference>
<dbReference type="InterPro" id="IPR003594">
    <property type="entry name" value="HATPase_dom"/>
</dbReference>
<keyword evidence="3" id="KW-0597">Phosphoprotein</keyword>
<dbReference type="Gene3D" id="1.10.287.130">
    <property type="match status" value="1"/>
</dbReference>
<sequence length="362" mass="41777">MEVKKCPTPDKEYHFDNFFNISADLICIAGFDGYFRRINPAVSKLLGYTDEELYSRPIHTLVYTPDLKATLETREEVYKNKPLLNFENRYLTKTGEIVWLSWTSMPVEDEKLVYAIAKNITHKKKIEEERNVLITNLTKINKDLKHLSYTTSHDLKSPVNNLLSVFNLLDTSKINDEETLEFIDILKTTTERLKETLKNSVNELIQKEELNASIEILDVKQNLDEVLFSINSLIKNSKITIDCDFSELTQINFNQEYLKSIFLNLITNSIKYSKADIFPAVNIATKKVNGKSQLIYSDNGLGFDMDKVRDKIFGLHQKFHHHNDSNGIGLYLIYNHITNLGGTIEVESKINEGAKFTIMFRD</sequence>
<comment type="catalytic activity">
    <reaction evidence="1">
        <text>ATP + protein L-histidine = ADP + protein N-phospho-L-histidine.</text>
        <dbReference type="EC" id="2.7.13.3"/>
    </reaction>
</comment>
<dbReference type="PANTHER" id="PTHR43304:SF1">
    <property type="entry name" value="PAC DOMAIN-CONTAINING PROTEIN"/>
    <property type="match status" value="1"/>
</dbReference>
<dbReference type="InterPro" id="IPR036890">
    <property type="entry name" value="HATPase_C_sf"/>
</dbReference>
<dbReference type="InterPro" id="IPR052162">
    <property type="entry name" value="Sensor_kinase/Photoreceptor"/>
</dbReference>
<dbReference type="eggNOG" id="COG4251">
    <property type="taxonomic scope" value="Bacteria"/>
</dbReference>
<dbReference type="GO" id="GO:0000155">
    <property type="term" value="F:phosphorelay sensor kinase activity"/>
    <property type="evidence" value="ECO:0007669"/>
    <property type="project" value="InterPro"/>
</dbReference>
<dbReference type="PROSITE" id="PS50112">
    <property type="entry name" value="PAS"/>
    <property type="match status" value="1"/>
</dbReference>
<dbReference type="EC" id="2.7.13.3" evidence="2"/>
<evidence type="ECO:0000256" key="3">
    <source>
        <dbReference type="ARBA" id="ARBA00022553"/>
    </source>
</evidence>
<evidence type="ECO:0000313" key="8">
    <source>
        <dbReference type="EMBL" id="KDN56474.1"/>
    </source>
</evidence>
<dbReference type="Gene3D" id="3.30.450.20">
    <property type="entry name" value="PAS domain"/>
    <property type="match status" value="1"/>
</dbReference>
<gene>
    <name evidence="8" type="ORF">FEM21_04930</name>
</gene>
<dbReference type="SUPFAM" id="SSF47384">
    <property type="entry name" value="Homodimeric domain of signal transducing histidine kinase"/>
    <property type="match status" value="1"/>
</dbReference>
<keyword evidence="4 8" id="KW-0808">Transferase</keyword>
<protein>
    <recommendedName>
        <fullName evidence="2">histidine kinase</fullName>
        <ecNumber evidence="2">2.7.13.3</ecNumber>
    </recommendedName>
</protein>
<dbReference type="STRING" id="1492738.FEM21_04930"/>
<dbReference type="InterPro" id="IPR035965">
    <property type="entry name" value="PAS-like_dom_sf"/>
</dbReference>
<dbReference type="Gene3D" id="3.30.565.10">
    <property type="entry name" value="Histidine kinase-like ATPase, C-terminal domain"/>
    <property type="match status" value="1"/>
</dbReference>
<organism evidence="8 9">
    <name type="scientific">Flavobacterium seoulense</name>
    <dbReference type="NCBI Taxonomy" id="1492738"/>
    <lineage>
        <taxon>Bacteria</taxon>
        <taxon>Pseudomonadati</taxon>
        <taxon>Bacteroidota</taxon>
        <taxon>Flavobacteriia</taxon>
        <taxon>Flavobacteriales</taxon>
        <taxon>Flavobacteriaceae</taxon>
        <taxon>Flavobacterium</taxon>
    </lineage>
</organism>
<dbReference type="NCBIfam" id="TIGR00229">
    <property type="entry name" value="sensory_box"/>
    <property type="match status" value="1"/>
</dbReference>
<keyword evidence="5 8" id="KW-0418">Kinase</keyword>
<dbReference type="OrthoDB" id="5522855at2"/>
<name>A0A066WZX8_9FLAO</name>
<dbReference type="InterPro" id="IPR036097">
    <property type="entry name" value="HisK_dim/P_sf"/>
</dbReference>